<keyword evidence="4" id="KW-1185">Reference proteome</keyword>
<dbReference type="EMBL" id="JAUQYP010000001">
    <property type="protein sequence ID" value="MDO8105577.1"/>
    <property type="molecule type" value="Genomic_DNA"/>
</dbReference>
<keyword evidence="3" id="KW-0326">Glycosidase</keyword>
<reference evidence="3 4" key="1">
    <citation type="submission" date="2023-07" db="EMBL/GenBank/DDBJ databases">
        <title>Description of novel actinomycetes strains, isolated from tidal flat sediment.</title>
        <authorList>
            <person name="Lu C."/>
        </authorList>
    </citation>
    <scope>NUCLEOTIDE SEQUENCE [LARGE SCALE GENOMIC DNA]</scope>
    <source>
        <strain evidence="3 4">SYSU T00b441</strain>
    </source>
</reference>
<dbReference type="InterPro" id="IPR017853">
    <property type="entry name" value="GH"/>
</dbReference>
<sequence>MPHHSGTHRPVTIGNTALALDGEEVSLYGGAVHYWRLARETWEPILDSVKRMGFTMISIYIPWEAHEIERGRFDFGEINPSNDIDAFLTLCEDKGFRIIVRPGPQINSE</sequence>
<comment type="similarity">
    <text evidence="1">Belongs to the glycosyl hydrolase 35 family.</text>
</comment>
<dbReference type="PRINTS" id="PR00742">
    <property type="entry name" value="GLHYDRLASE35"/>
</dbReference>
<dbReference type="SUPFAM" id="SSF51445">
    <property type="entry name" value="(Trans)glycosidases"/>
    <property type="match status" value="1"/>
</dbReference>
<dbReference type="InterPro" id="IPR001944">
    <property type="entry name" value="Glycoside_Hdrlase_35"/>
</dbReference>
<feature type="domain" description="Glycoside hydrolase 35 catalytic" evidence="2">
    <location>
        <begin position="18"/>
        <end position="109"/>
    </location>
</feature>
<protein>
    <submittedName>
        <fullName evidence="3">Beta-galactosidase</fullName>
        <ecNumber evidence="3">3.2.1.23</ecNumber>
    </submittedName>
</protein>
<evidence type="ECO:0000259" key="2">
    <source>
        <dbReference type="Pfam" id="PF01301"/>
    </source>
</evidence>
<dbReference type="InterPro" id="IPR031330">
    <property type="entry name" value="Gly_Hdrlase_35_cat"/>
</dbReference>
<dbReference type="Proteomes" id="UP001232536">
    <property type="component" value="Unassembled WGS sequence"/>
</dbReference>
<gene>
    <name evidence="3" type="ORF">Q6348_00005</name>
</gene>
<dbReference type="Gene3D" id="3.20.20.80">
    <property type="entry name" value="Glycosidases"/>
    <property type="match status" value="1"/>
</dbReference>
<dbReference type="EC" id="3.2.1.23" evidence="3"/>
<organism evidence="3 4">
    <name type="scientific">Actinotalea lenta</name>
    <dbReference type="NCBI Taxonomy" id="3064654"/>
    <lineage>
        <taxon>Bacteria</taxon>
        <taxon>Bacillati</taxon>
        <taxon>Actinomycetota</taxon>
        <taxon>Actinomycetes</taxon>
        <taxon>Micrococcales</taxon>
        <taxon>Cellulomonadaceae</taxon>
        <taxon>Actinotalea</taxon>
    </lineage>
</organism>
<feature type="non-terminal residue" evidence="3">
    <location>
        <position position="109"/>
    </location>
</feature>
<accession>A0ABT9D4H6</accession>
<evidence type="ECO:0000256" key="1">
    <source>
        <dbReference type="ARBA" id="ARBA00009809"/>
    </source>
</evidence>
<dbReference type="GO" id="GO:0004565">
    <property type="term" value="F:beta-galactosidase activity"/>
    <property type="evidence" value="ECO:0007669"/>
    <property type="project" value="UniProtKB-EC"/>
</dbReference>
<comment type="caution">
    <text evidence="3">The sequence shown here is derived from an EMBL/GenBank/DDBJ whole genome shotgun (WGS) entry which is preliminary data.</text>
</comment>
<dbReference type="Pfam" id="PF01301">
    <property type="entry name" value="Glyco_hydro_35"/>
    <property type="match status" value="1"/>
</dbReference>
<evidence type="ECO:0000313" key="4">
    <source>
        <dbReference type="Proteomes" id="UP001232536"/>
    </source>
</evidence>
<dbReference type="PANTHER" id="PTHR23421">
    <property type="entry name" value="BETA-GALACTOSIDASE RELATED"/>
    <property type="match status" value="1"/>
</dbReference>
<proteinExistence type="inferred from homology"/>
<dbReference type="RefSeq" id="WP_304599290.1">
    <property type="nucleotide sequence ID" value="NZ_JAUQYP010000001.1"/>
</dbReference>
<name>A0ABT9D4H6_9CELL</name>
<keyword evidence="3" id="KW-0378">Hydrolase</keyword>
<evidence type="ECO:0000313" key="3">
    <source>
        <dbReference type="EMBL" id="MDO8105577.1"/>
    </source>
</evidence>